<proteinExistence type="predicted"/>
<dbReference type="GO" id="GO:0008713">
    <property type="term" value="F:ADP-heptose-lipopolysaccharide heptosyltransferase activity"/>
    <property type="evidence" value="ECO:0007669"/>
    <property type="project" value="TreeGrafter"/>
</dbReference>
<keyword evidence="2 3" id="KW-0808">Transferase</keyword>
<dbReference type="InterPro" id="IPR051199">
    <property type="entry name" value="LPS_LOS_Heptosyltrfase"/>
</dbReference>
<dbReference type="Pfam" id="PF01075">
    <property type="entry name" value="Glyco_transf_9"/>
    <property type="match status" value="1"/>
</dbReference>
<sequence length="425" mass="46727">MASQYRMVSGQTFSRACEGRLFSLAPLGGRLSCQVSLCSQRSLAPCFEGALLSSYLVWWSAVSMVASGRFLQQLLRHPLRTWRLCYSQWRYDYTPESQVPDTLHRAVLFVPKRIGDGMAVFPVIRALQARGVSRLVIVASTYNASVFRQLADEHVEVVTLADGKDIGAVRDVARELRARHGSIDLCVEGTIRDDVATRCFVGTLRARCNLKLGGSPMRCYAPLRGEARAMQDHGEARPHCWAALMREAGIADVPGTYEFPIAADDEERVRRCVAPLRPYVALNLDGSHPARQLSLEQGRRLCELLRNITGLAVVMVFGPGGEDKAQRLAAEVPDVHRLSLAVSLPHSVAIVKHAALVVTPDTAVLHMASAWNRPTLGLYARPQRRWRPLAEHSAMIETGGHLADLDLQEVAMALAVLAPVDDGRG</sequence>
<keyword evidence="1" id="KW-0328">Glycosyltransferase</keyword>
<dbReference type="PANTHER" id="PTHR30160">
    <property type="entry name" value="TETRAACYLDISACCHARIDE 4'-KINASE-RELATED"/>
    <property type="match status" value="1"/>
</dbReference>
<accession>A0A431V1G2</accession>
<evidence type="ECO:0000256" key="2">
    <source>
        <dbReference type="ARBA" id="ARBA00022679"/>
    </source>
</evidence>
<dbReference type="InterPro" id="IPR002201">
    <property type="entry name" value="Glyco_trans_9"/>
</dbReference>
<evidence type="ECO:0000256" key="1">
    <source>
        <dbReference type="ARBA" id="ARBA00022676"/>
    </source>
</evidence>
<protein>
    <submittedName>
        <fullName evidence="3">Lipopolysaccharide heptosyltransferase family protein</fullName>
    </submittedName>
</protein>
<dbReference type="AlphaFoldDB" id="A0A431V1G2"/>
<evidence type="ECO:0000313" key="4">
    <source>
        <dbReference type="Proteomes" id="UP000267400"/>
    </source>
</evidence>
<dbReference type="Gene3D" id="3.40.50.2000">
    <property type="entry name" value="Glycogen Phosphorylase B"/>
    <property type="match status" value="1"/>
</dbReference>
<keyword evidence="4" id="KW-1185">Reference proteome</keyword>
<dbReference type="SUPFAM" id="SSF53756">
    <property type="entry name" value="UDP-Glycosyltransferase/glycogen phosphorylase"/>
    <property type="match status" value="1"/>
</dbReference>
<dbReference type="OrthoDB" id="89608at2"/>
<comment type="caution">
    <text evidence="3">The sequence shown here is derived from an EMBL/GenBank/DDBJ whole genome shotgun (WGS) entry which is preliminary data.</text>
</comment>
<dbReference type="Proteomes" id="UP000267400">
    <property type="component" value="Unassembled WGS sequence"/>
</dbReference>
<name>A0A431V1G2_9GAMM</name>
<organism evidence="3 4">
    <name type="scientific">Halomonas nitroreducens</name>
    <dbReference type="NCBI Taxonomy" id="447425"/>
    <lineage>
        <taxon>Bacteria</taxon>
        <taxon>Pseudomonadati</taxon>
        <taxon>Pseudomonadota</taxon>
        <taxon>Gammaproteobacteria</taxon>
        <taxon>Oceanospirillales</taxon>
        <taxon>Halomonadaceae</taxon>
        <taxon>Halomonas</taxon>
    </lineage>
</organism>
<dbReference type="GO" id="GO:0009244">
    <property type="term" value="P:lipopolysaccharide core region biosynthetic process"/>
    <property type="evidence" value="ECO:0007669"/>
    <property type="project" value="TreeGrafter"/>
</dbReference>
<gene>
    <name evidence="3" type="ORF">EKG36_13010</name>
</gene>
<dbReference type="EMBL" id="RXNS01000012">
    <property type="protein sequence ID" value="RTR01923.1"/>
    <property type="molecule type" value="Genomic_DNA"/>
</dbReference>
<reference evidence="3 4" key="1">
    <citation type="submission" date="2018-12" db="EMBL/GenBank/DDBJ databases">
        <authorList>
            <person name="Yu L."/>
        </authorList>
    </citation>
    <scope>NUCLEOTIDE SEQUENCE [LARGE SCALE GENOMIC DNA]</scope>
    <source>
        <strain evidence="3 4">11S</strain>
    </source>
</reference>
<evidence type="ECO:0000313" key="3">
    <source>
        <dbReference type="EMBL" id="RTR01923.1"/>
    </source>
</evidence>
<dbReference type="CDD" id="cd03789">
    <property type="entry name" value="GT9_LPS_heptosyltransferase"/>
    <property type="match status" value="1"/>
</dbReference>
<dbReference type="GO" id="GO:0005829">
    <property type="term" value="C:cytosol"/>
    <property type="evidence" value="ECO:0007669"/>
    <property type="project" value="TreeGrafter"/>
</dbReference>